<keyword evidence="2" id="KW-1185">Reference proteome</keyword>
<evidence type="ECO:0000313" key="1">
    <source>
        <dbReference type="EMBL" id="KJE77452.1"/>
    </source>
</evidence>
<dbReference type="EMBL" id="JXUW01000005">
    <property type="protein sequence ID" value="KJE77452.1"/>
    <property type="molecule type" value="Genomic_DNA"/>
</dbReference>
<organism evidence="1 2">
    <name type="scientific">Ferrimicrobium acidiphilum DSM 19497</name>
    <dbReference type="NCBI Taxonomy" id="1121877"/>
    <lineage>
        <taxon>Bacteria</taxon>
        <taxon>Bacillati</taxon>
        <taxon>Actinomycetota</taxon>
        <taxon>Acidimicrobiia</taxon>
        <taxon>Acidimicrobiales</taxon>
        <taxon>Acidimicrobiaceae</taxon>
        <taxon>Ferrimicrobium</taxon>
    </lineage>
</organism>
<comment type="caution">
    <text evidence="1">The sequence shown here is derived from an EMBL/GenBank/DDBJ whole genome shotgun (WGS) entry which is preliminary data.</text>
</comment>
<protein>
    <submittedName>
        <fullName evidence="1">Uncharacterized protein</fullName>
    </submittedName>
</protein>
<dbReference type="Proteomes" id="UP000032336">
    <property type="component" value="Unassembled WGS sequence"/>
</dbReference>
<dbReference type="AlphaFoldDB" id="A0A0D8FYJ6"/>
<reference evidence="1 2" key="1">
    <citation type="submission" date="2015-01" db="EMBL/GenBank/DDBJ databases">
        <title>Draft genome of the acidophilic iron oxidizer Ferrimicrobium acidiphilum strain T23.</title>
        <authorList>
            <person name="Poehlein A."/>
            <person name="Eisen S."/>
            <person name="Schloemann M."/>
            <person name="Johnson B.D."/>
            <person name="Daniel R."/>
            <person name="Muehling M."/>
        </authorList>
    </citation>
    <scope>NUCLEOTIDE SEQUENCE [LARGE SCALE GENOMIC DNA]</scope>
    <source>
        <strain evidence="1 2">T23</strain>
    </source>
</reference>
<sequence length="79" mass="8657">MLLLILVAVVLFANRSSDGPDSGELTDEEIAIIVNQKGTCVDVGQASDSPRPNTSRSGVFCTRKYRARKKEGIRNIHIQ</sequence>
<dbReference type="STRING" id="1121877.FEAC_08860"/>
<proteinExistence type="predicted"/>
<accession>A0A0D8FYJ6</accession>
<gene>
    <name evidence="1" type="ORF">FEAC_08860</name>
</gene>
<evidence type="ECO:0000313" key="2">
    <source>
        <dbReference type="Proteomes" id="UP000032336"/>
    </source>
</evidence>
<name>A0A0D8FYJ6_9ACTN</name>